<protein>
    <submittedName>
        <fullName evidence="1">Uncharacterized protein</fullName>
    </submittedName>
</protein>
<dbReference type="AlphaFoldDB" id="A0A6A6VHT5"/>
<proteinExistence type="predicted"/>
<accession>A0A6A6VHT5</accession>
<name>A0A6A6VHT5_9PLEO</name>
<reference evidence="1" key="1">
    <citation type="journal article" date="2020" name="Stud. Mycol.">
        <title>101 Dothideomycetes genomes: a test case for predicting lifestyles and emergence of pathogens.</title>
        <authorList>
            <person name="Haridas S."/>
            <person name="Albert R."/>
            <person name="Binder M."/>
            <person name="Bloem J."/>
            <person name="Labutti K."/>
            <person name="Salamov A."/>
            <person name="Andreopoulos B."/>
            <person name="Baker S."/>
            <person name="Barry K."/>
            <person name="Bills G."/>
            <person name="Bluhm B."/>
            <person name="Cannon C."/>
            <person name="Castanera R."/>
            <person name="Culley D."/>
            <person name="Daum C."/>
            <person name="Ezra D."/>
            <person name="Gonzalez J."/>
            <person name="Henrissat B."/>
            <person name="Kuo A."/>
            <person name="Liang C."/>
            <person name="Lipzen A."/>
            <person name="Lutzoni F."/>
            <person name="Magnuson J."/>
            <person name="Mondo S."/>
            <person name="Nolan M."/>
            <person name="Ohm R."/>
            <person name="Pangilinan J."/>
            <person name="Park H.-J."/>
            <person name="Ramirez L."/>
            <person name="Alfaro M."/>
            <person name="Sun H."/>
            <person name="Tritt A."/>
            <person name="Yoshinaga Y."/>
            <person name="Zwiers L.-H."/>
            <person name="Turgeon B."/>
            <person name="Goodwin S."/>
            <person name="Spatafora J."/>
            <person name="Crous P."/>
            <person name="Grigoriev I."/>
        </authorList>
    </citation>
    <scope>NUCLEOTIDE SEQUENCE</scope>
    <source>
        <strain evidence="1">CBS 119925</strain>
    </source>
</reference>
<dbReference type="Proteomes" id="UP000799440">
    <property type="component" value="Unassembled WGS sequence"/>
</dbReference>
<evidence type="ECO:0000313" key="2">
    <source>
        <dbReference type="Proteomes" id="UP000799440"/>
    </source>
</evidence>
<keyword evidence="2" id="KW-1185">Reference proteome</keyword>
<gene>
    <name evidence="1" type="ORF">M011DRAFT_302932</name>
</gene>
<dbReference type="EMBL" id="MU006566">
    <property type="protein sequence ID" value="KAF2749274.1"/>
    <property type="molecule type" value="Genomic_DNA"/>
</dbReference>
<organism evidence="1 2">
    <name type="scientific">Sporormia fimetaria CBS 119925</name>
    <dbReference type="NCBI Taxonomy" id="1340428"/>
    <lineage>
        <taxon>Eukaryota</taxon>
        <taxon>Fungi</taxon>
        <taxon>Dikarya</taxon>
        <taxon>Ascomycota</taxon>
        <taxon>Pezizomycotina</taxon>
        <taxon>Dothideomycetes</taxon>
        <taxon>Pleosporomycetidae</taxon>
        <taxon>Pleosporales</taxon>
        <taxon>Sporormiaceae</taxon>
        <taxon>Sporormia</taxon>
    </lineage>
</organism>
<evidence type="ECO:0000313" key="1">
    <source>
        <dbReference type="EMBL" id="KAF2749274.1"/>
    </source>
</evidence>
<sequence length="162" mass="18479">MRLCNDYLANWVRRRAGQFRDILSLCSHLQHSGDRLFFKRRPNVSTLFYDSSRRIPFFQGPVAAPTLAAASSMLGSPKEWRFARTVHQHRSICCCKLRPLSQTCLFVGRPSFRDCGSALCYFRPAVHASCSTDWMVERLFEPDAMRPSCLRCMSYGELSGSG</sequence>